<sequence length="161" mass="18201">MGFVVIFQNAKLEDMAKRAGMDKVSNEASSNGDLVDMKHEPQFDGGPWLLKSSQVSKILHTLPLTDFQEYAVRCNLIVPRTEWNYSSLKFQDPEDPETANEDQLRRICHALVERIDIFPTISLRHQDGYLQVLLARVEPHVSVSRATGSLDAVALLSMNLY</sequence>
<gene>
    <name evidence="1" type="ORF">MAN_07873</name>
</gene>
<comment type="caution">
    <text evidence="1">The sequence shown here is derived from an EMBL/GenBank/DDBJ whole genome shotgun (WGS) entry which is preliminary data.</text>
</comment>
<dbReference type="EMBL" id="AZNF01000011">
    <property type="protein sequence ID" value="KID62657.1"/>
    <property type="molecule type" value="Genomic_DNA"/>
</dbReference>
<feature type="non-terminal residue" evidence="1">
    <location>
        <position position="1"/>
    </location>
</feature>
<reference evidence="1 2" key="1">
    <citation type="journal article" date="2014" name="Proc. Natl. Acad. Sci. U.S.A.">
        <title>Trajectory and genomic determinants of fungal-pathogen speciation and host adaptation.</title>
        <authorList>
            <person name="Hu X."/>
            <person name="Xiao G."/>
            <person name="Zheng P."/>
            <person name="Shang Y."/>
            <person name="Su Y."/>
            <person name="Zhang X."/>
            <person name="Liu X."/>
            <person name="Zhan S."/>
            <person name="St Leger R.J."/>
            <person name="Wang C."/>
        </authorList>
    </citation>
    <scope>NUCLEOTIDE SEQUENCE [LARGE SCALE GENOMIC DNA]</scope>
    <source>
        <strain evidence="1 2">ARSEF 549</strain>
    </source>
</reference>
<evidence type="ECO:0000313" key="2">
    <source>
        <dbReference type="Proteomes" id="UP000031186"/>
    </source>
</evidence>
<dbReference type="HOGENOM" id="CLU_111227_0_0_1"/>
<protein>
    <submittedName>
        <fullName evidence="1">Uncharacterized protein</fullName>
    </submittedName>
</protein>
<proteinExistence type="predicted"/>
<organism evidence="1 2">
    <name type="scientific">Metarhizium anisopliae (strain ARSEF 549)</name>
    <dbReference type="NCBI Taxonomy" id="3151832"/>
    <lineage>
        <taxon>Eukaryota</taxon>
        <taxon>Fungi</taxon>
        <taxon>Dikarya</taxon>
        <taxon>Ascomycota</taxon>
        <taxon>Pezizomycotina</taxon>
        <taxon>Sordariomycetes</taxon>
        <taxon>Hypocreomycetidae</taxon>
        <taxon>Hypocreales</taxon>
        <taxon>Clavicipitaceae</taxon>
        <taxon>Metarhizium</taxon>
    </lineage>
</organism>
<name>A0A0B4F4F5_METAF</name>
<accession>A0A0B4F4F5</accession>
<keyword evidence="2" id="KW-1185">Reference proteome</keyword>
<dbReference type="VEuPathDB" id="FungiDB:MAN_07873"/>
<evidence type="ECO:0000313" key="1">
    <source>
        <dbReference type="EMBL" id="KID62657.1"/>
    </source>
</evidence>
<dbReference type="Proteomes" id="UP000031186">
    <property type="component" value="Unassembled WGS sequence"/>
</dbReference>
<dbReference type="AlphaFoldDB" id="A0A0B4F4F5"/>